<evidence type="ECO:0000256" key="4">
    <source>
        <dbReference type="ARBA" id="ARBA00023136"/>
    </source>
</evidence>
<feature type="transmembrane region" description="Helical" evidence="6">
    <location>
        <begin position="423"/>
        <end position="441"/>
    </location>
</feature>
<evidence type="ECO:0000256" key="5">
    <source>
        <dbReference type="SAM" id="MobiDB-lite"/>
    </source>
</evidence>
<feature type="transmembrane region" description="Helical" evidence="6">
    <location>
        <begin position="862"/>
        <end position="880"/>
    </location>
</feature>
<dbReference type="GeneID" id="30036389"/>
<feature type="compositionally biased region" description="Polar residues" evidence="5">
    <location>
        <begin position="33"/>
        <end position="42"/>
    </location>
</feature>
<feature type="domain" description="Amino acid permease/ SLC12A" evidence="7">
    <location>
        <begin position="422"/>
        <end position="997"/>
    </location>
</feature>
<dbReference type="KEGG" id="slb:AWJ20_4275"/>
<dbReference type="AlphaFoldDB" id="A0A167CBC4"/>
<keyword evidence="4 6" id="KW-0472">Membrane</keyword>
<sequence>MEAPDSQELKPIRRKKKSNREHISGGLFPPASSGITTRTANHVGSGAESNNGASGAKSEIHGRAGSSSEAVALKISDSSSTDIGMGLFPTTRLSRISPSNPDKGVSEEIGVEVADTSIASSMSRMTTRSTNGVEGAGVLVEPDSSYSYEQEDSISPLFPKISYPSEASIQRTRSYTNASNVEDFSSWLRQEQSREDTRRRASSSATGAGTSVSKTPSMSDQSSHVLELVDDAASSICIDEEDDGTEMRKAIIEVLRGQQQRKTNLVDDEAPPEPLSDFDEYTQRIARELVVREKVERRMMRRVKDSRKYGNYFSNANDTGTYYAPSHHYDNFNGRRQNIIYNNQLNELNTPYTYEERQRRRERGLRPQEDDMVIEEMPDEVSMITLDIDELESDDLSLTDYGKRDDDVTQKPRLRRKLLSRHVQLLSLGGTLGVGAFFNSSQTFFQSGPFGTLLGYVISGLMVLSAMLSLGEMVALLPSDRGISSFPARFVDASFGFALGICYWFSCVMALPSEVTAASMLISNYPMLNPENDNSIVVWITFFLILVLLVNMFDVGMLGELQSIASLAIFCCIILLMLFLALANNGKVGPYHERLGFRYWDYSKSNFTTHQVYGLFRPNYALGVTVDTTSQVTVISSIGGNIGRFLQVWSAIVESAFSYIGTELVFTTAAEVRNPRKSIPAATKKIFWRILICFCLGIFMVSINVYAGDPRLMKLGPFVFKLDEVDGGTTSTENAIKRVDISNITNFVLGRAVAAGVSGFKVPNAGENDITASPPNTLQRCHTTFWSWSGFSGSSSSPWIIALQGIGSCSIAASTNALFIVCALSSCVSHLYAASRTLYGLALQIQNEYWIWGLFRRCSNAGVPYVAVLCSFVFALLAYMTSNATTAKAFEWLVTLCTSAGLLVWAGCCLSFIRFERALKLRPSIVQRDDEGYPFRSPFQPYTAYFGLVSSLILVFFLGLTLFLKGQWNTGRFFASYSAIFVFIVCYTLHKLRYKTSLVPIGQVDLDSGRKEVENVAWEEDRVYSPGLRDWARTGYATAKYYMAMLKKKSARN</sequence>
<feature type="region of interest" description="Disordered" evidence="5">
    <location>
        <begin position="189"/>
        <end position="223"/>
    </location>
</feature>
<dbReference type="PANTHER" id="PTHR43341">
    <property type="entry name" value="AMINO ACID PERMEASE"/>
    <property type="match status" value="1"/>
</dbReference>
<keyword evidence="3 6" id="KW-1133">Transmembrane helix</keyword>
<dbReference type="OrthoDB" id="3900342at2759"/>
<protein>
    <submittedName>
        <fullName evidence="8">Ssy1p</fullName>
    </submittedName>
</protein>
<feature type="transmembrane region" description="Helical" evidence="6">
    <location>
        <begin position="536"/>
        <end position="553"/>
    </location>
</feature>
<organism evidence="8 9">
    <name type="scientific">Sugiyamaella lignohabitans</name>
    <dbReference type="NCBI Taxonomy" id="796027"/>
    <lineage>
        <taxon>Eukaryota</taxon>
        <taxon>Fungi</taxon>
        <taxon>Dikarya</taxon>
        <taxon>Ascomycota</taxon>
        <taxon>Saccharomycotina</taxon>
        <taxon>Dipodascomycetes</taxon>
        <taxon>Dipodascales</taxon>
        <taxon>Trichomonascaceae</taxon>
        <taxon>Sugiyamaella</taxon>
    </lineage>
</organism>
<feature type="transmembrane region" description="Helical" evidence="6">
    <location>
        <begin position="565"/>
        <end position="583"/>
    </location>
</feature>
<name>A0A167CBC4_9ASCO</name>
<evidence type="ECO:0000259" key="7">
    <source>
        <dbReference type="Pfam" id="PF00324"/>
    </source>
</evidence>
<dbReference type="EMBL" id="CP014500">
    <property type="protein sequence ID" value="ANB11463.1"/>
    <property type="molecule type" value="Genomic_DNA"/>
</dbReference>
<dbReference type="InterPro" id="IPR050524">
    <property type="entry name" value="APC_YAT"/>
</dbReference>
<evidence type="ECO:0000256" key="2">
    <source>
        <dbReference type="ARBA" id="ARBA00022692"/>
    </source>
</evidence>
<evidence type="ECO:0000256" key="1">
    <source>
        <dbReference type="ARBA" id="ARBA00004141"/>
    </source>
</evidence>
<feature type="transmembrane region" description="Helical" evidence="6">
    <location>
        <begin position="490"/>
        <end position="511"/>
    </location>
</feature>
<evidence type="ECO:0000256" key="3">
    <source>
        <dbReference type="ARBA" id="ARBA00022989"/>
    </source>
</evidence>
<reference evidence="8 9" key="1">
    <citation type="submission" date="2016-02" db="EMBL/GenBank/DDBJ databases">
        <title>Complete genome sequence and transcriptome regulation of the pentose utilising yeast Sugiyamaella lignohabitans.</title>
        <authorList>
            <person name="Bellasio M."/>
            <person name="Peymann A."/>
            <person name="Valli M."/>
            <person name="Sipitzky M."/>
            <person name="Graf A."/>
            <person name="Sauer M."/>
            <person name="Marx H."/>
            <person name="Mattanovich D."/>
        </authorList>
    </citation>
    <scope>NUCLEOTIDE SEQUENCE [LARGE SCALE GENOMIC DNA]</scope>
    <source>
        <strain evidence="8 9">CBS 10342</strain>
    </source>
</reference>
<feature type="transmembrane region" description="Helical" evidence="6">
    <location>
        <begin position="970"/>
        <end position="989"/>
    </location>
</feature>
<feature type="transmembrane region" description="Helical" evidence="6">
    <location>
        <begin position="453"/>
        <end position="478"/>
    </location>
</feature>
<dbReference type="GO" id="GO:0015171">
    <property type="term" value="F:amino acid transmembrane transporter activity"/>
    <property type="evidence" value="ECO:0007669"/>
    <property type="project" value="TreeGrafter"/>
</dbReference>
<dbReference type="PANTHER" id="PTHR43341:SF46">
    <property type="entry name" value="SPS-SENSOR COMPONENT SSY1"/>
    <property type="match status" value="1"/>
</dbReference>
<dbReference type="RefSeq" id="XP_018733940.1">
    <property type="nucleotide sequence ID" value="XM_018881340.1"/>
</dbReference>
<keyword evidence="9" id="KW-1185">Reference proteome</keyword>
<feature type="compositionally biased region" description="Low complexity" evidence="5">
    <location>
        <begin position="44"/>
        <end position="57"/>
    </location>
</feature>
<gene>
    <name evidence="8" type="primary">SSY1</name>
    <name evidence="8" type="ORF">AWJ20_4275</name>
</gene>
<dbReference type="Proteomes" id="UP000189580">
    <property type="component" value="Chromosome c"/>
</dbReference>
<dbReference type="InterPro" id="IPR004841">
    <property type="entry name" value="AA-permease/SLC12A_dom"/>
</dbReference>
<proteinExistence type="predicted"/>
<dbReference type="Pfam" id="PF00324">
    <property type="entry name" value="AA_permease"/>
    <property type="match status" value="1"/>
</dbReference>
<accession>A0A167CBC4</accession>
<evidence type="ECO:0000313" key="8">
    <source>
        <dbReference type="EMBL" id="ANB11463.1"/>
    </source>
</evidence>
<feature type="compositionally biased region" description="Low complexity" evidence="5">
    <location>
        <begin position="202"/>
        <end position="211"/>
    </location>
</feature>
<keyword evidence="2 6" id="KW-0812">Transmembrane</keyword>
<comment type="subcellular location">
    <subcellularLocation>
        <location evidence="1">Membrane</location>
        <topology evidence="1">Multi-pass membrane protein</topology>
    </subcellularLocation>
</comment>
<dbReference type="Gene3D" id="1.20.1740.10">
    <property type="entry name" value="Amino acid/polyamine transporter I"/>
    <property type="match status" value="1"/>
</dbReference>
<evidence type="ECO:0000313" key="9">
    <source>
        <dbReference type="Proteomes" id="UP000189580"/>
    </source>
</evidence>
<feature type="transmembrane region" description="Helical" evidence="6">
    <location>
        <begin position="892"/>
        <end position="913"/>
    </location>
</feature>
<evidence type="ECO:0000256" key="6">
    <source>
        <dbReference type="SAM" id="Phobius"/>
    </source>
</evidence>
<feature type="transmembrane region" description="Helical" evidence="6">
    <location>
        <begin position="942"/>
        <end position="964"/>
    </location>
</feature>
<feature type="region of interest" description="Disordered" evidence="5">
    <location>
        <begin position="1"/>
        <end position="71"/>
    </location>
</feature>
<dbReference type="GO" id="GO:0016020">
    <property type="term" value="C:membrane"/>
    <property type="evidence" value="ECO:0007669"/>
    <property type="project" value="UniProtKB-SubCell"/>
</dbReference>
<feature type="compositionally biased region" description="Polar residues" evidence="5">
    <location>
        <begin position="212"/>
        <end position="223"/>
    </location>
</feature>
<feature type="transmembrane region" description="Helical" evidence="6">
    <location>
        <begin position="686"/>
        <end position="707"/>
    </location>
</feature>